<reference evidence="1" key="1">
    <citation type="submission" date="2019-10" db="EMBL/GenBank/DDBJ databases">
        <authorList>
            <consortium name="DOE Joint Genome Institute"/>
            <person name="Kuo A."/>
            <person name="Miyauchi S."/>
            <person name="Kiss E."/>
            <person name="Drula E."/>
            <person name="Kohler A."/>
            <person name="Sanchez-Garcia M."/>
            <person name="Andreopoulos B."/>
            <person name="Barry K.W."/>
            <person name="Bonito G."/>
            <person name="Buee M."/>
            <person name="Carver A."/>
            <person name="Chen C."/>
            <person name="Cichocki N."/>
            <person name="Clum A."/>
            <person name="Culley D."/>
            <person name="Crous P.W."/>
            <person name="Fauchery L."/>
            <person name="Girlanda M."/>
            <person name="Hayes R."/>
            <person name="Keri Z."/>
            <person name="Labutti K."/>
            <person name="Lipzen A."/>
            <person name="Lombard V."/>
            <person name="Magnuson J."/>
            <person name="Maillard F."/>
            <person name="Morin E."/>
            <person name="Murat C."/>
            <person name="Nolan M."/>
            <person name="Ohm R."/>
            <person name="Pangilinan J."/>
            <person name="Pereira M."/>
            <person name="Perotto S."/>
            <person name="Peter M."/>
            <person name="Riley R."/>
            <person name="Sitrit Y."/>
            <person name="Stielow B."/>
            <person name="Szollosi G."/>
            <person name="Zifcakova L."/>
            <person name="Stursova M."/>
            <person name="Spatafora J.W."/>
            <person name="Tedersoo L."/>
            <person name="Vaario L.-M."/>
            <person name="Yamada A."/>
            <person name="Yan M."/>
            <person name="Wang P."/>
            <person name="Xu J."/>
            <person name="Bruns T."/>
            <person name="Baldrian P."/>
            <person name="Vilgalys R."/>
            <person name="Henrissat B."/>
            <person name="Grigoriev I.V."/>
            <person name="Hibbett D."/>
            <person name="Nagy L.G."/>
            <person name="Martin F.M."/>
        </authorList>
    </citation>
    <scope>NUCLEOTIDE SEQUENCE</scope>
    <source>
        <strain evidence="1">P2</strain>
    </source>
</reference>
<dbReference type="Proteomes" id="UP000886501">
    <property type="component" value="Unassembled WGS sequence"/>
</dbReference>
<accession>A0ACB6ZA02</accession>
<evidence type="ECO:0000313" key="2">
    <source>
        <dbReference type="Proteomes" id="UP000886501"/>
    </source>
</evidence>
<gene>
    <name evidence="1" type="ORF">BDM02DRAFT_3119373</name>
</gene>
<keyword evidence="2" id="KW-1185">Reference proteome</keyword>
<reference evidence="1" key="2">
    <citation type="journal article" date="2020" name="Nat. Commun.">
        <title>Large-scale genome sequencing of mycorrhizal fungi provides insights into the early evolution of symbiotic traits.</title>
        <authorList>
            <person name="Miyauchi S."/>
            <person name="Kiss E."/>
            <person name="Kuo A."/>
            <person name="Drula E."/>
            <person name="Kohler A."/>
            <person name="Sanchez-Garcia M."/>
            <person name="Morin E."/>
            <person name="Andreopoulos B."/>
            <person name="Barry K.W."/>
            <person name="Bonito G."/>
            <person name="Buee M."/>
            <person name="Carver A."/>
            <person name="Chen C."/>
            <person name="Cichocki N."/>
            <person name="Clum A."/>
            <person name="Culley D."/>
            <person name="Crous P.W."/>
            <person name="Fauchery L."/>
            <person name="Girlanda M."/>
            <person name="Hayes R.D."/>
            <person name="Keri Z."/>
            <person name="LaButti K."/>
            <person name="Lipzen A."/>
            <person name="Lombard V."/>
            <person name="Magnuson J."/>
            <person name="Maillard F."/>
            <person name="Murat C."/>
            <person name="Nolan M."/>
            <person name="Ohm R.A."/>
            <person name="Pangilinan J."/>
            <person name="Pereira M.F."/>
            <person name="Perotto S."/>
            <person name="Peter M."/>
            <person name="Pfister S."/>
            <person name="Riley R."/>
            <person name="Sitrit Y."/>
            <person name="Stielow J.B."/>
            <person name="Szollosi G."/>
            <person name="Zifcakova L."/>
            <person name="Stursova M."/>
            <person name="Spatafora J.W."/>
            <person name="Tedersoo L."/>
            <person name="Vaario L.M."/>
            <person name="Yamada A."/>
            <person name="Yan M."/>
            <person name="Wang P."/>
            <person name="Xu J."/>
            <person name="Bruns T."/>
            <person name="Baldrian P."/>
            <person name="Vilgalys R."/>
            <person name="Dunand C."/>
            <person name="Henrissat B."/>
            <person name="Grigoriev I.V."/>
            <person name="Hibbett D."/>
            <person name="Nagy L.G."/>
            <person name="Martin F.M."/>
        </authorList>
    </citation>
    <scope>NUCLEOTIDE SEQUENCE</scope>
    <source>
        <strain evidence="1">P2</strain>
    </source>
</reference>
<organism evidence="1 2">
    <name type="scientific">Thelephora ganbajun</name>
    <name type="common">Ganba fungus</name>
    <dbReference type="NCBI Taxonomy" id="370292"/>
    <lineage>
        <taxon>Eukaryota</taxon>
        <taxon>Fungi</taxon>
        <taxon>Dikarya</taxon>
        <taxon>Basidiomycota</taxon>
        <taxon>Agaricomycotina</taxon>
        <taxon>Agaricomycetes</taxon>
        <taxon>Thelephorales</taxon>
        <taxon>Thelephoraceae</taxon>
        <taxon>Thelephora</taxon>
    </lineage>
</organism>
<sequence length="73" mass="8309">MYRMMSEKLRMRLPRKFIEVRRIGAGSCGSGSNHLRAHGDKKIAKKSLHRLALASTIGRDPCYRRPSIGIQEN</sequence>
<proteinExistence type="predicted"/>
<protein>
    <submittedName>
        <fullName evidence="1">Uncharacterized protein</fullName>
    </submittedName>
</protein>
<name>A0ACB6ZA02_THEGA</name>
<evidence type="ECO:0000313" key="1">
    <source>
        <dbReference type="EMBL" id="KAF9645976.1"/>
    </source>
</evidence>
<comment type="caution">
    <text evidence="1">The sequence shown here is derived from an EMBL/GenBank/DDBJ whole genome shotgun (WGS) entry which is preliminary data.</text>
</comment>
<dbReference type="EMBL" id="MU118071">
    <property type="protein sequence ID" value="KAF9645976.1"/>
    <property type="molecule type" value="Genomic_DNA"/>
</dbReference>